<gene>
    <name evidence="8" type="ORF">HMPREF9103_01475</name>
</gene>
<dbReference type="GO" id="GO:0016887">
    <property type="term" value="F:ATP hydrolysis activity"/>
    <property type="evidence" value="ECO:0007669"/>
    <property type="project" value="InterPro"/>
</dbReference>
<dbReference type="InterPro" id="IPR023298">
    <property type="entry name" value="ATPase_P-typ_TM_dom_sf"/>
</dbReference>
<name>G9ZP21_9LACO</name>
<dbReference type="PROSITE" id="PS00154">
    <property type="entry name" value="ATPASE_E1_E2"/>
    <property type="match status" value="1"/>
</dbReference>
<feature type="transmembrane region" description="Helical" evidence="6">
    <location>
        <begin position="760"/>
        <end position="786"/>
    </location>
</feature>
<comment type="caution">
    <text evidence="8">The sequence shown here is derived from an EMBL/GenBank/DDBJ whole genome shotgun (WGS) entry which is preliminary data.</text>
</comment>
<keyword evidence="2 6" id="KW-0812">Transmembrane</keyword>
<evidence type="ECO:0000256" key="1">
    <source>
        <dbReference type="ARBA" id="ARBA00004141"/>
    </source>
</evidence>
<dbReference type="SFLD" id="SFLDF00027">
    <property type="entry name" value="p-type_atpase"/>
    <property type="match status" value="1"/>
</dbReference>
<dbReference type="AlphaFoldDB" id="G9ZP21"/>
<feature type="transmembrane region" description="Helical" evidence="6">
    <location>
        <begin position="609"/>
        <end position="628"/>
    </location>
</feature>
<evidence type="ECO:0000313" key="8">
    <source>
        <dbReference type="EMBL" id="EHL98432.1"/>
    </source>
</evidence>
<dbReference type="Pfam" id="PF00122">
    <property type="entry name" value="E1-E2_ATPase"/>
    <property type="match status" value="1"/>
</dbReference>
<dbReference type="InterPro" id="IPR023299">
    <property type="entry name" value="ATPase_P-typ_cyto_dom_N"/>
</dbReference>
<dbReference type="InterPro" id="IPR001757">
    <property type="entry name" value="P_typ_ATPase"/>
</dbReference>
<feature type="transmembrane region" description="Helical" evidence="6">
    <location>
        <begin position="733"/>
        <end position="754"/>
    </location>
</feature>
<dbReference type="InterPro" id="IPR059000">
    <property type="entry name" value="ATPase_P-type_domA"/>
</dbReference>
<evidence type="ECO:0000256" key="3">
    <source>
        <dbReference type="ARBA" id="ARBA00022967"/>
    </source>
</evidence>
<dbReference type="Gene3D" id="2.70.150.10">
    <property type="entry name" value="Calcium-transporting ATPase, cytoplasmic transduction domain A"/>
    <property type="match status" value="1"/>
</dbReference>
<dbReference type="eggNOG" id="COG0474">
    <property type="taxonomic scope" value="Bacteria"/>
</dbReference>
<keyword evidence="5 6" id="KW-0472">Membrane</keyword>
<keyword evidence="4 6" id="KW-1133">Transmembrane helix</keyword>
<dbReference type="GO" id="GO:0005524">
    <property type="term" value="F:ATP binding"/>
    <property type="evidence" value="ECO:0007669"/>
    <property type="project" value="InterPro"/>
</dbReference>
<proteinExistence type="predicted"/>
<keyword evidence="3" id="KW-1278">Translocase</keyword>
<evidence type="ECO:0000256" key="6">
    <source>
        <dbReference type="SAM" id="Phobius"/>
    </source>
</evidence>
<feature type="transmembrane region" description="Helical" evidence="6">
    <location>
        <begin position="640"/>
        <end position="658"/>
    </location>
</feature>
<dbReference type="STRING" id="797515.HMPREF9103_01475"/>
<evidence type="ECO:0000259" key="7">
    <source>
        <dbReference type="Pfam" id="PF00122"/>
    </source>
</evidence>
<dbReference type="NCBIfam" id="TIGR01494">
    <property type="entry name" value="ATPase_P-type"/>
    <property type="match status" value="2"/>
</dbReference>
<evidence type="ECO:0000256" key="5">
    <source>
        <dbReference type="ARBA" id="ARBA00023136"/>
    </source>
</evidence>
<dbReference type="Gene3D" id="3.40.50.1000">
    <property type="entry name" value="HAD superfamily/HAD-like"/>
    <property type="match status" value="1"/>
</dbReference>
<protein>
    <submittedName>
        <fullName evidence="8">E1-E2 ATPase</fullName>
    </submittedName>
</protein>
<evidence type="ECO:0000256" key="4">
    <source>
        <dbReference type="ARBA" id="ARBA00022989"/>
    </source>
</evidence>
<feature type="transmembrane region" description="Helical" evidence="6">
    <location>
        <begin position="231"/>
        <end position="250"/>
    </location>
</feature>
<dbReference type="Pfam" id="PF00702">
    <property type="entry name" value="Hydrolase"/>
    <property type="match status" value="1"/>
</dbReference>
<keyword evidence="9" id="KW-1185">Reference proteome</keyword>
<feature type="transmembrane region" description="Helical" evidence="6">
    <location>
        <begin position="57"/>
        <end position="75"/>
    </location>
</feature>
<organism evidence="8 9">
    <name type="scientific">Lentilactobacillus parafarraginis F0439</name>
    <dbReference type="NCBI Taxonomy" id="797515"/>
    <lineage>
        <taxon>Bacteria</taxon>
        <taxon>Bacillati</taxon>
        <taxon>Bacillota</taxon>
        <taxon>Bacilli</taxon>
        <taxon>Lactobacillales</taxon>
        <taxon>Lactobacillaceae</taxon>
        <taxon>Lentilactobacillus</taxon>
    </lineage>
</organism>
<feature type="transmembrane region" description="Helical" evidence="6">
    <location>
        <begin position="262"/>
        <end position="286"/>
    </location>
</feature>
<dbReference type="PANTHER" id="PTHR42861">
    <property type="entry name" value="CALCIUM-TRANSPORTING ATPASE"/>
    <property type="match status" value="1"/>
</dbReference>
<dbReference type="PRINTS" id="PR00119">
    <property type="entry name" value="CATATPASE"/>
</dbReference>
<dbReference type="Gene3D" id="1.20.1110.10">
    <property type="entry name" value="Calcium-transporting ATPase, transmembrane domain"/>
    <property type="match status" value="1"/>
</dbReference>
<evidence type="ECO:0000256" key="2">
    <source>
        <dbReference type="ARBA" id="ARBA00022692"/>
    </source>
</evidence>
<sequence length="799" mass="87483">MSKSEVFNWMADVNISEVTPEQGLSSAQVEHQIQSGHKNTGEQSLTRSVKDIFRANIFTLFNLINVVLGALVFYTGSYKNLLFLGIAIFNTMIGIIQEIRSKRQVDKMVLLAEGKATVIRDGQPAEIYPEDLVLGDVLVLNRGDQIPVDGTVMQSRGMEVDESPITGESRTISKAVNDKLTSGTYLIGGSGKMLVTKVGAQTFVNHIADEAKKGGDTSSILINTINRIIKVLTYVIIPLGLILFVAKLLGGNNLDRAILGTVAAMIGMIPEGLVLLTSVTLAVSAMHLARKKTLVRDLPAIETLARVDVICLDKTGTITSGDLKFERAIPLMKDVTTAQLERILAGIAYGTGDTNETARAIKRAFSDPLLTPQTIVPFSSQRKWSGVEFGKDEQFVFGAPQFIFHQLSKSIQDQIQTYAKQGYRVLAIAKVDELDAEKPLENPQLLGLSLISDVIRPNAKNTFGYFKNQGVTIKVISGDDPTTVATIATNAGIENADKLIDMSTVPDDADFGKIVTENTVFGRVTPDQKKQLISALQAQKHTVAMTGDGVNDLLALRQADCGIAMASGSESTKSIADFVLINSNFDAMIDVLNEGRRVINNIERVASMYLIKTMYSVALAIIFVFLAMQYPFEPIQLTPITSLMVGIPAFFLALEANFSRITNQFMRQVLIISAPAAVCIVGYILVIELAGRFFGLPYEFTSTLCVLLTGAICWLALVLVSRPWNRLKLGLDLAVLAAFLAIIIFFNNIFSLVSFFDKDIWLYAIPLIATAYPLYIFMQGVIAAVLDRRERRRARRANK</sequence>
<dbReference type="SFLD" id="SFLDG00002">
    <property type="entry name" value="C1.7:_P-type_atpase_like"/>
    <property type="match status" value="1"/>
</dbReference>
<dbReference type="InterPro" id="IPR008250">
    <property type="entry name" value="ATPase_P-typ_transduc_dom_A_sf"/>
</dbReference>
<dbReference type="InterPro" id="IPR018303">
    <property type="entry name" value="ATPase_P-typ_P_site"/>
</dbReference>
<dbReference type="SFLD" id="SFLDS00003">
    <property type="entry name" value="Haloacid_Dehalogenase"/>
    <property type="match status" value="1"/>
</dbReference>
<dbReference type="CDD" id="cd02609">
    <property type="entry name" value="P-type_ATPase"/>
    <property type="match status" value="1"/>
</dbReference>
<reference evidence="8 9" key="1">
    <citation type="submission" date="2011-09" db="EMBL/GenBank/DDBJ databases">
        <authorList>
            <person name="Weinstock G."/>
            <person name="Sodergren E."/>
            <person name="Clifton S."/>
            <person name="Fulton L."/>
            <person name="Fulton B."/>
            <person name="Courtney L."/>
            <person name="Fronick C."/>
            <person name="Harrison M."/>
            <person name="Strong C."/>
            <person name="Farmer C."/>
            <person name="Delahaunty K."/>
            <person name="Markovic C."/>
            <person name="Hall O."/>
            <person name="Minx P."/>
            <person name="Tomlinson C."/>
            <person name="Mitreva M."/>
            <person name="Hou S."/>
            <person name="Chen J."/>
            <person name="Wollam A."/>
            <person name="Pepin K.H."/>
            <person name="Johnson M."/>
            <person name="Bhonagiri V."/>
            <person name="Zhang X."/>
            <person name="Suruliraj S."/>
            <person name="Warren W."/>
            <person name="Chinwalla A."/>
            <person name="Mardis E.R."/>
            <person name="Wilson R.K."/>
        </authorList>
    </citation>
    <scope>NUCLEOTIDE SEQUENCE [LARGE SCALE GENOMIC DNA]</scope>
    <source>
        <strain evidence="8 9">F0439</strain>
    </source>
</reference>
<dbReference type="SUPFAM" id="SSF56784">
    <property type="entry name" value="HAD-like"/>
    <property type="match status" value="1"/>
</dbReference>
<comment type="subcellular location">
    <subcellularLocation>
        <location evidence="1">Membrane</location>
        <topology evidence="1">Multi-pass membrane protein</topology>
    </subcellularLocation>
</comment>
<dbReference type="Proteomes" id="UP000004625">
    <property type="component" value="Unassembled WGS sequence"/>
</dbReference>
<feature type="domain" description="P-type ATPase A" evidence="7">
    <location>
        <begin position="112"/>
        <end position="210"/>
    </location>
</feature>
<feature type="transmembrane region" description="Helical" evidence="6">
    <location>
        <begin position="700"/>
        <end position="721"/>
    </location>
</feature>
<dbReference type="EMBL" id="AGEY01000073">
    <property type="protein sequence ID" value="EHL98432.1"/>
    <property type="molecule type" value="Genomic_DNA"/>
</dbReference>
<dbReference type="HOGENOM" id="CLU_002360_5_1_9"/>
<dbReference type="InterPro" id="IPR023214">
    <property type="entry name" value="HAD_sf"/>
</dbReference>
<dbReference type="SUPFAM" id="SSF81665">
    <property type="entry name" value="Calcium ATPase, transmembrane domain M"/>
    <property type="match status" value="1"/>
</dbReference>
<dbReference type="PATRIC" id="fig|797515.3.peg.1363"/>
<dbReference type="InterPro" id="IPR044492">
    <property type="entry name" value="P_typ_ATPase_HD_dom"/>
</dbReference>
<dbReference type="PRINTS" id="PR00120">
    <property type="entry name" value="HATPASE"/>
</dbReference>
<evidence type="ECO:0000313" key="9">
    <source>
        <dbReference type="Proteomes" id="UP000004625"/>
    </source>
</evidence>
<feature type="transmembrane region" description="Helical" evidence="6">
    <location>
        <begin position="81"/>
        <end position="99"/>
    </location>
</feature>
<dbReference type="SUPFAM" id="SSF81653">
    <property type="entry name" value="Calcium ATPase, transduction domain A"/>
    <property type="match status" value="1"/>
</dbReference>
<dbReference type="Gene3D" id="3.40.1110.10">
    <property type="entry name" value="Calcium-transporting ATPase, cytoplasmic domain N"/>
    <property type="match status" value="1"/>
</dbReference>
<accession>G9ZP21</accession>
<dbReference type="InterPro" id="IPR036412">
    <property type="entry name" value="HAD-like_sf"/>
</dbReference>
<dbReference type="SUPFAM" id="SSF81660">
    <property type="entry name" value="Metal cation-transporting ATPase, ATP-binding domain N"/>
    <property type="match status" value="1"/>
</dbReference>
<dbReference type="GO" id="GO:0016020">
    <property type="term" value="C:membrane"/>
    <property type="evidence" value="ECO:0007669"/>
    <property type="project" value="UniProtKB-SubCell"/>
</dbReference>
<feature type="transmembrane region" description="Helical" evidence="6">
    <location>
        <begin position="670"/>
        <end position="694"/>
    </location>
</feature>